<sequence length="324" mass="35071">MSDSTPVVVAGASGFMGRYLTDRWRGSGREVRTIGRGEADAHWDDADGLREAIDGAGLLLNLAGRSVNCRYGPGERAEILDSRVSTTRALGAAVASAARPPAVWINSSTATIYRHADDRPQTETDGELGVGFSVSVARAWEDAFFGADAPDTRRVAIRTAIVLGDGSALVPLLRLARAGLGGPQWDTPWFSTRARREAGTQHRFASRWGRQMFSWIHLDDVAGAIDFIESHPELAGVVNLAAPRPVTNTELMRTVRAALGVPVGLPAPRPVLEVGAWMIRTETELLLKSRWVLPARLLDAGYGFRHPDLGPAIRDIVAERRGVR</sequence>
<comment type="caution">
    <text evidence="3">The sequence shown here is derived from an EMBL/GenBank/DDBJ whole genome shotgun (WGS) entry which is preliminary data.</text>
</comment>
<dbReference type="Proteomes" id="UP001205337">
    <property type="component" value="Unassembled WGS sequence"/>
</dbReference>
<evidence type="ECO:0000259" key="1">
    <source>
        <dbReference type="Pfam" id="PF01370"/>
    </source>
</evidence>
<dbReference type="PANTHER" id="PTHR11092:SF0">
    <property type="entry name" value="EPIMERASE FAMILY PROTEIN SDR39U1"/>
    <property type="match status" value="1"/>
</dbReference>
<evidence type="ECO:0000313" key="3">
    <source>
        <dbReference type="EMBL" id="MCS0498236.1"/>
    </source>
</evidence>
<dbReference type="RefSeq" id="WP_258797115.1">
    <property type="nucleotide sequence ID" value="NZ_JANTHX010000003.1"/>
</dbReference>
<proteinExistence type="predicted"/>
<dbReference type="InterPro" id="IPR001509">
    <property type="entry name" value="Epimerase_deHydtase"/>
</dbReference>
<keyword evidence="4" id="KW-1185">Reference proteome</keyword>
<gene>
    <name evidence="3" type="ORF">NUH29_01575</name>
</gene>
<reference evidence="3 4" key="1">
    <citation type="submission" date="2022-08" db="EMBL/GenBank/DDBJ databases">
        <authorList>
            <person name="Li F."/>
        </authorList>
    </citation>
    <scope>NUCLEOTIDE SEQUENCE [LARGE SCALE GENOMIC DNA]</scope>
    <source>
        <strain evidence="3 4">10F1B-8-1</strain>
    </source>
</reference>
<evidence type="ECO:0000259" key="2">
    <source>
        <dbReference type="Pfam" id="PF08338"/>
    </source>
</evidence>
<dbReference type="SUPFAM" id="SSF51735">
    <property type="entry name" value="NAD(P)-binding Rossmann-fold domains"/>
    <property type="match status" value="1"/>
</dbReference>
<protein>
    <submittedName>
        <fullName evidence="3">DUF1731 domain-containing protein</fullName>
    </submittedName>
</protein>
<organism evidence="3 4">
    <name type="scientific">Protaetiibacter mangrovi</name>
    <dbReference type="NCBI Taxonomy" id="2970926"/>
    <lineage>
        <taxon>Bacteria</taxon>
        <taxon>Bacillati</taxon>
        <taxon>Actinomycetota</taxon>
        <taxon>Actinomycetes</taxon>
        <taxon>Micrococcales</taxon>
        <taxon>Microbacteriaceae</taxon>
        <taxon>Protaetiibacter</taxon>
    </lineage>
</organism>
<name>A0ABT1ZC04_9MICO</name>
<dbReference type="Pfam" id="PF01370">
    <property type="entry name" value="Epimerase"/>
    <property type="match status" value="1"/>
</dbReference>
<dbReference type="Pfam" id="PF08338">
    <property type="entry name" value="DUF1731"/>
    <property type="match status" value="1"/>
</dbReference>
<dbReference type="Gene3D" id="3.40.50.720">
    <property type="entry name" value="NAD(P)-binding Rossmann-like Domain"/>
    <property type="match status" value="1"/>
</dbReference>
<accession>A0ABT1ZC04</accession>
<dbReference type="PANTHER" id="PTHR11092">
    <property type="entry name" value="SUGAR NUCLEOTIDE EPIMERASE RELATED"/>
    <property type="match status" value="1"/>
</dbReference>
<dbReference type="EMBL" id="JANTHX010000003">
    <property type="protein sequence ID" value="MCS0498236.1"/>
    <property type="molecule type" value="Genomic_DNA"/>
</dbReference>
<feature type="domain" description="NAD-dependent epimerase/dehydratase" evidence="1">
    <location>
        <begin position="7"/>
        <end position="125"/>
    </location>
</feature>
<dbReference type="InterPro" id="IPR013549">
    <property type="entry name" value="DUF1731"/>
</dbReference>
<feature type="domain" description="DUF1731" evidence="2">
    <location>
        <begin position="267"/>
        <end position="316"/>
    </location>
</feature>
<evidence type="ECO:0000313" key="4">
    <source>
        <dbReference type="Proteomes" id="UP001205337"/>
    </source>
</evidence>
<dbReference type="InterPro" id="IPR036291">
    <property type="entry name" value="NAD(P)-bd_dom_sf"/>
</dbReference>